<keyword evidence="1" id="KW-0472">Membrane</keyword>
<protein>
    <recommendedName>
        <fullName evidence="4">Integral membrane protein</fullName>
    </recommendedName>
</protein>
<feature type="transmembrane region" description="Helical" evidence="1">
    <location>
        <begin position="157"/>
        <end position="180"/>
    </location>
</feature>
<feature type="transmembrane region" description="Helical" evidence="1">
    <location>
        <begin position="29"/>
        <end position="47"/>
    </location>
</feature>
<reference evidence="2 3" key="1">
    <citation type="submission" date="2016-10" db="EMBL/GenBank/DDBJ databases">
        <title>Evaluation of Human, Veterinary and Environmental Mycobacterium chelonae Isolates by Core Genome Phylogenomic Analysis, Targeted Gene Comparison, and Anti-microbial Susceptibility Patterns: A Tale of Mistaken Identities.</title>
        <authorList>
            <person name="Fogelson S.B."/>
            <person name="Camus A.C."/>
            <person name="Lorenz W."/>
            <person name="Vasireddy R."/>
            <person name="Vasireddy S."/>
            <person name="Smith T."/>
            <person name="Brown-Elliott B.A."/>
            <person name="Wallace R.J.Jr."/>
            <person name="Hasan N.A."/>
            <person name="Reischl U."/>
            <person name="Sanchez S."/>
        </authorList>
    </citation>
    <scope>NUCLEOTIDE SEQUENCE [LARGE SCALE GENOMIC DNA]</scope>
    <source>
        <strain evidence="2 3">15515</strain>
    </source>
</reference>
<name>A0A1S1LUZ8_MYCCH</name>
<evidence type="ECO:0000313" key="3">
    <source>
        <dbReference type="Proteomes" id="UP000180043"/>
    </source>
</evidence>
<dbReference type="Proteomes" id="UP000180043">
    <property type="component" value="Unassembled WGS sequence"/>
</dbReference>
<keyword evidence="1" id="KW-1133">Transmembrane helix</keyword>
<feature type="transmembrane region" description="Helical" evidence="1">
    <location>
        <begin position="92"/>
        <end position="112"/>
    </location>
</feature>
<dbReference type="RefSeq" id="WP_057968024.1">
    <property type="nucleotide sequence ID" value="NZ_BSAK01000008.1"/>
</dbReference>
<organism evidence="2 3">
    <name type="scientific">Mycobacteroides chelonae</name>
    <name type="common">Mycobacterium chelonae</name>
    <dbReference type="NCBI Taxonomy" id="1774"/>
    <lineage>
        <taxon>Bacteria</taxon>
        <taxon>Bacillati</taxon>
        <taxon>Actinomycetota</taxon>
        <taxon>Actinomycetes</taxon>
        <taxon>Mycobacteriales</taxon>
        <taxon>Mycobacteriaceae</taxon>
        <taxon>Mycobacteroides</taxon>
    </lineage>
</organism>
<accession>A0A1S1LUZ8</accession>
<keyword evidence="1" id="KW-0812">Transmembrane</keyword>
<feature type="transmembrane region" description="Helical" evidence="1">
    <location>
        <begin position="124"/>
        <end position="150"/>
    </location>
</feature>
<dbReference type="EMBL" id="MLIQ01000011">
    <property type="protein sequence ID" value="OHU59510.1"/>
    <property type="molecule type" value="Genomic_DNA"/>
</dbReference>
<proteinExistence type="predicted"/>
<evidence type="ECO:0000256" key="1">
    <source>
        <dbReference type="SAM" id="Phobius"/>
    </source>
</evidence>
<feature type="transmembrane region" description="Helical" evidence="1">
    <location>
        <begin position="59"/>
        <end position="80"/>
    </location>
</feature>
<sequence>MRNLDDIHEWFLSRGLPVVLDRRVRSRELIDRAAPMIGVAGAGVALYELISTDNDTRSIVLMILLGVVALLMAAQPLVLTALQRVGTIRADVVRRALSWLVIAIFVVALPATDTGSWPEAAAKMPAFLLAALVLIWLTYLGAGSIGLWALRYASTQFGALGTLMSRALPLLMLTVVVFFTGELWQLSARITRERLWQTIGFLALTATVFMVATVRDELNNLRENRAERPAPAALLAGTPLADLTGADGPEPPRPALRWPERLNVLLVMVVSQAIQVVFFTTGVFAFFMLLGIVAVPHDVMALWSNEAACPSGAAPPCSGTWYGIRIGVPQTLIHMSLLVAVLSGLYFTVNSSIDPQYRTRFFEPLIADVAVSLAGRDVYLSASQRI</sequence>
<comment type="caution">
    <text evidence="2">The sequence shown here is derived from an EMBL/GenBank/DDBJ whole genome shotgun (WGS) entry which is preliminary data.</text>
</comment>
<feature type="transmembrane region" description="Helical" evidence="1">
    <location>
        <begin position="195"/>
        <end position="214"/>
    </location>
</feature>
<dbReference type="AlphaFoldDB" id="A0A1S1LUZ8"/>
<evidence type="ECO:0000313" key="2">
    <source>
        <dbReference type="EMBL" id="OHU59510.1"/>
    </source>
</evidence>
<gene>
    <name evidence="2" type="ORF">BKG82_02665</name>
</gene>
<feature type="transmembrane region" description="Helical" evidence="1">
    <location>
        <begin position="331"/>
        <end position="349"/>
    </location>
</feature>
<feature type="transmembrane region" description="Helical" evidence="1">
    <location>
        <begin position="262"/>
        <end position="295"/>
    </location>
</feature>
<evidence type="ECO:0008006" key="4">
    <source>
        <dbReference type="Google" id="ProtNLM"/>
    </source>
</evidence>